<evidence type="ECO:0000259" key="5">
    <source>
        <dbReference type="PROSITE" id="PS51462"/>
    </source>
</evidence>
<dbReference type="GO" id="GO:0046872">
    <property type="term" value="F:metal ion binding"/>
    <property type="evidence" value="ECO:0007669"/>
    <property type="project" value="UniProtKB-KW"/>
</dbReference>
<keyword evidence="2" id="KW-0479">Metal-binding</keyword>
<dbReference type="GO" id="GO:0016462">
    <property type="term" value="F:pyrophosphatase activity"/>
    <property type="evidence" value="ECO:0007669"/>
    <property type="project" value="InterPro"/>
</dbReference>
<gene>
    <name evidence="6" type="ORF">AUC70_11615</name>
</gene>
<comment type="cofactor">
    <cofactor evidence="1">
        <name>Mg(2+)</name>
        <dbReference type="ChEBI" id="CHEBI:18420"/>
    </cofactor>
</comment>
<protein>
    <recommendedName>
        <fullName evidence="5">Nudix hydrolase domain-containing protein</fullName>
    </recommendedName>
</protein>
<comment type="caution">
    <text evidence="6">The sequence shown here is derived from an EMBL/GenBank/DDBJ whole genome shotgun (WGS) entry which is preliminary data.</text>
</comment>
<feature type="domain" description="Nudix hydrolase" evidence="5">
    <location>
        <begin position="4"/>
        <end position="135"/>
    </location>
</feature>
<dbReference type="InterPro" id="IPR047198">
    <property type="entry name" value="DDP-like_NUDIX"/>
</dbReference>
<evidence type="ECO:0000313" key="6">
    <source>
        <dbReference type="EMBL" id="ODR93507.1"/>
    </source>
</evidence>
<keyword evidence="4" id="KW-0460">Magnesium</keyword>
<keyword evidence="3" id="KW-0378">Hydrolase</keyword>
<keyword evidence="7" id="KW-1185">Reference proteome</keyword>
<dbReference type="EMBL" id="LPWE01000014">
    <property type="protein sequence ID" value="ODR93507.1"/>
    <property type="molecule type" value="Genomic_DNA"/>
</dbReference>
<dbReference type="Gene3D" id="3.90.79.10">
    <property type="entry name" value="Nucleoside Triphosphate Pyrophosphohydrolase"/>
    <property type="match status" value="1"/>
</dbReference>
<dbReference type="Pfam" id="PF00293">
    <property type="entry name" value="NUDIX"/>
    <property type="match status" value="1"/>
</dbReference>
<accession>A0A1E3VJ10</accession>
<dbReference type="STRING" id="1774970.AUC70_11615"/>
<evidence type="ECO:0000256" key="1">
    <source>
        <dbReference type="ARBA" id="ARBA00001946"/>
    </source>
</evidence>
<proteinExistence type="predicted"/>
<name>A0A1E3VJ10_9HYPH</name>
<dbReference type="AlphaFoldDB" id="A0A1E3VJ10"/>
<dbReference type="InterPro" id="IPR000086">
    <property type="entry name" value="NUDIX_hydrolase_dom"/>
</dbReference>
<dbReference type="Proteomes" id="UP000094172">
    <property type="component" value="Unassembled WGS sequence"/>
</dbReference>
<dbReference type="PANTHER" id="PTHR12629:SF0">
    <property type="entry name" value="DIPHOSPHOINOSITOL-POLYPHOSPHATE DIPHOSPHATASE"/>
    <property type="match status" value="1"/>
</dbReference>
<sequence>MSEPLKQIAALPVVETPDGPRVLLITTRGRGRWTIPRGWPKQGVPDSELAATEAAEEAGVTGKIDKTPIGSYTYTKRLHFYSWAKCVVDVYRLSVKTHEADWQEKNSRKVRWASPDEAASLVADANWRHCCAAFSISRPRR</sequence>
<dbReference type="InterPro" id="IPR015797">
    <property type="entry name" value="NUDIX_hydrolase-like_dom_sf"/>
</dbReference>
<dbReference type="RefSeq" id="WP_069445570.1">
    <property type="nucleotide sequence ID" value="NZ_LPWE01000014.1"/>
</dbReference>
<organism evidence="6 7">
    <name type="scientific">Methyloceanibacter stevinii</name>
    <dbReference type="NCBI Taxonomy" id="1774970"/>
    <lineage>
        <taxon>Bacteria</taxon>
        <taxon>Pseudomonadati</taxon>
        <taxon>Pseudomonadota</taxon>
        <taxon>Alphaproteobacteria</taxon>
        <taxon>Hyphomicrobiales</taxon>
        <taxon>Hyphomicrobiaceae</taxon>
        <taxon>Methyloceanibacter</taxon>
    </lineage>
</organism>
<evidence type="ECO:0000313" key="7">
    <source>
        <dbReference type="Proteomes" id="UP000094172"/>
    </source>
</evidence>
<dbReference type="PROSITE" id="PS51462">
    <property type="entry name" value="NUDIX"/>
    <property type="match status" value="1"/>
</dbReference>
<evidence type="ECO:0000256" key="2">
    <source>
        <dbReference type="ARBA" id="ARBA00022723"/>
    </source>
</evidence>
<dbReference type="SUPFAM" id="SSF55811">
    <property type="entry name" value="Nudix"/>
    <property type="match status" value="1"/>
</dbReference>
<dbReference type="PANTHER" id="PTHR12629">
    <property type="entry name" value="DIPHOSPHOINOSITOL POLYPHOSPHATE PHOSPHOHYDROLASE"/>
    <property type="match status" value="1"/>
</dbReference>
<dbReference type="GO" id="GO:0005737">
    <property type="term" value="C:cytoplasm"/>
    <property type="evidence" value="ECO:0007669"/>
    <property type="project" value="TreeGrafter"/>
</dbReference>
<evidence type="ECO:0000256" key="4">
    <source>
        <dbReference type="ARBA" id="ARBA00022842"/>
    </source>
</evidence>
<dbReference type="CDD" id="cd04666">
    <property type="entry name" value="NUDIX_DIPP2_like_Nudt4"/>
    <property type="match status" value="1"/>
</dbReference>
<evidence type="ECO:0000256" key="3">
    <source>
        <dbReference type="ARBA" id="ARBA00022801"/>
    </source>
</evidence>
<reference evidence="6 7" key="1">
    <citation type="journal article" date="2016" name="Environ. Microbiol.">
        <title>New Methyloceanibacter diversity from North Sea sediments includes methanotroph containing solely the soluble methane monooxygenase.</title>
        <authorList>
            <person name="Vekeman B."/>
            <person name="Kerckhof F.M."/>
            <person name="Cremers G."/>
            <person name="de Vos P."/>
            <person name="Vandamme P."/>
            <person name="Boon N."/>
            <person name="Op den Camp H.J."/>
            <person name="Heylen K."/>
        </authorList>
    </citation>
    <scope>NUCLEOTIDE SEQUENCE [LARGE SCALE GENOMIC DNA]</scope>
    <source>
        <strain evidence="6 7">R-67176</strain>
    </source>
</reference>